<dbReference type="HOGENOM" id="CLU_035227_0_0_10"/>
<dbReference type="RefSeq" id="WP_013597972.1">
    <property type="nucleotide sequence ID" value="NC_015144.1"/>
</dbReference>
<keyword evidence="4" id="KW-1185">Reference proteome</keyword>
<feature type="domain" description="Secretion system C-terminal sorting" evidence="2">
    <location>
        <begin position="440"/>
        <end position="502"/>
    </location>
</feature>
<dbReference type="NCBIfam" id="TIGR04183">
    <property type="entry name" value="Por_Secre_tail"/>
    <property type="match status" value="1"/>
</dbReference>
<keyword evidence="1" id="KW-0732">Signal</keyword>
<gene>
    <name evidence="3" type="ordered locus">Weevi_0869</name>
</gene>
<protein>
    <recommendedName>
        <fullName evidence="2">Secretion system C-terminal sorting domain-containing protein</fullName>
    </recommendedName>
</protein>
<dbReference type="InterPro" id="IPR026444">
    <property type="entry name" value="Secre_tail"/>
</dbReference>
<sequence>MKRIFLLLFSVGTFLQAQEYAYDAVLWQKSIGGEHAEYLYHALATPDYGFLLLGSSVSDATGQKNKANQGKLDYFIWKIDEAGKQEWQQSFGGDENDFLTAGALTKDGGYILGGYSESSESGDKTTKSFGLADYWVLKLDAAGNIQWQKTIGGYGNDELISIIQTQDGGYLLAGNSDSPKSDLKSENSFGGKDYWIVKLDPKGEIIWDKTLGGEYTEEVKAIYETKDGFVLFGQTNSPENEKFNDFDWEVILLSKTGELQAAMRYGNENDDILNSVYFDKENEIFFLAGVSQNQNQRKLSIISLDTHLNQLKETSTEIDSHQIINSLLMTKQGDYLLAGSNLGYTKTKNGEQKPSSAYNSFILNQYGEEKWTKTLKSDGFDYLQIAIETRDGSVVLIGNSDASNSADKEIASNGQQDFWMVKLGNKQTQEETDRTYIEAYPNPTRDYVNILINQEFEKASGKVINLNGQQLQEFTIHYRTTPVDLRHYPSGVYIIQLQIDNQIESINILKK</sequence>
<dbReference type="KEGG" id="wvi:Weevi_0869"/>
<dbReference type="STRING" id="865938.Weevi_0869"/>
<organism evidence="3 4">
    <name type="scientific">Weeksella virosa (strain ATCC 43766 / DSM 16922 / JCM 21250 / CCUG 30538 / CDC 9751 / IAM 14551 / NBRC 16016 / NCTC 11634 / CL345/78)</name>
    <dbReference type="NCBI Taxonomy" id="865938"/>
    <lineage>
        <taxon>Bacteria</taxon>
        <taxon>Pseudomonadati</taxon>
        <taxon>Bacteroidota</taxon>
        <taxon>Flavobacteriia</taxon>
        <taxon>Flavobacteriales</taxon>
        <taxon>Weeksellaceae</taxon>
        <taxon>Weeksella</taxon>
    </lineage>
</organism>
<reference evidence="3 4" key="1">
    <citation type="journal article" date="2011" name="Stand. Genomic Sci.">
        <title>Complete genome sequence of Weeksella virosa type strain (9751).</title>
        <authorList>
            <person name="Lang E."/>
            <person name="Teshima H."/>
            <person name="Lucas S."/>
            <person name="Lapidus A."/>
            <person name="Hammon N."/>
            <person name="Deshpande S."/>
            <person name="Nolan M."/>
            <person name="Cheng J.F."/>
            <person name="Pitluck S."/>
            <person name="Liolios K."/>
            <person name="Pagani I."/>
            <person name="Mikhailova N."/>
            <person name="Ivanova N."/>
            <person name="Mavromatis K."/>
            <person name="Pati A."/>
            <person name="Tapia R."/>
            <person name="Han C."/>
            <person name="Goodwin L."/>
            <person name="Chen A."/>
            <person name="Palaniappan K."/>
            <person name="Land M."/>
            <person name="Hauser L."/>
            <person name="Chang Y.J."/>
            <person name="Jeffries C.D."/>
            <person name="Brambilla E.M."/>
            <person name="Kopitz M."/>
            <person name="Rohde M."/>
            <person name="Goker M."/>
            <person name="Tindall B.J."/>
            <person name="Detter J.C."/>
            <person name="Woyke T."/>
            <person name="Bristow J."/>
            <person name="Eisen J.A."/>
            <person name="Markowitz V."/>
            <person name="Hugenholtz P."/>
            <person name="Klenk H.P."/>
            <person name="Kyrpides N.C."/>
        </authorList>
    </citation>
    <scope>NUCLEOTIDE SEQUENCE [LARGE SCALE GENOMIC DNA]</scope>
    <source>
        <strain evidence="4">ATCC 43766 / DSM 16922 / JCM 21250 / NBRC 16016 / NCTC 11634 / CL345/78</strain>
    </source>
</reference>
<evidence type="ECO:0000259" key="2">
    <source>
        <dbReference type="Pfam" id="PF18962"/>
    </source>
</evidence>
<name>F0P182_WEEVC</name>
<dbReference type="InterPro" id="IPR011047">
    <property type="entry name" value="Quinoprotein_ADH-like_sf"/>
</dbReference>
<dbReference type="PANTHER" id="PTHR42754:SF1">
    <property type="entry name" value="LIPOPROTEIN"/>
    <property type="match status" value="1"/>
</dbReference>
<accession>F0P182</accession>
<dbReference type="OrthoDB" id="9811934at2"/>
<proteinExistence type="predicted"/>
<dbReference type="Gene3D" id="2.130.10.10">
    <property type="entry name" value="YVTN repeat-like/Quinoprotein amine dehydrogenase"/>
    <property type="match status" value="1"/>
</dbReference>
<dbReference type="eggNOG" id="COG1520">
    <property type="taxonomic scope" value="Bacteria"/>
</dbReference>
<dbReference type="Proteomes" id="UP000008641">
    <property type="component" value="Chromosome"/>
</dbReference>
<dbReference type="InterPro" id="IPR015943">
    <property type="entry name" value="WD40/YVTN_repeat-like_dom_sf"/>
</dbReference>
<dbReference type="PANTHER" id="PTHR42754">
    <property type="entry name" value="ENDOGLUCANASE"/>
    <property type="match status" value="1"/>
</dbReference>
<dbReference type="EMBL" id="CP002455">
    <property type="protein sequence ID" value="ADX67581.1"/>
    <property type="molecule type" value="Genomic_DNA"/>
</dbReference>
<dbReference type="SUPFAM" id="SSF50998">
    <property type="entry name" value="Quinoprotein alcohol dehydrogenase-like"/>
    <property type="match status" value="1"/>
</dbReference>
<evidence type="ECO:0000313" key="4">
    <source>
        <dbReference type="Proteomes" id="UP000008641"/>
    </source>
</evidence>
<evidence type="ECO:0000256" key="1">
    <source>
        <dbReference type="ARBA" id="ARBA00022729"/>
    </source>
</evidence>
<evidence type="ECO:0000313" key="3">
    <source>
        <dbReference type="EMBL" id="ADX67581.1"/>
    </source>
</evidence>
<dbReference type="AlphaFoldDB" id="F0P182"/>
<reference evidence="4" key="2">
    <citation type="journal article" date="2011" name="Stand. Genomic Sci.">
        <title>Complete genome sequence of Weeksella virosa type strain (9751T).</title>
        <authorList>
            <person name="Lang E."/>
            <person name="Teshima H."/>
            <person name="Lucas S."/>
            <person name="Lapidus A."/>
            <person name="Hammon N."/>
            <person name="Deshpande S."/>
            <person name="Nolan M."/>
            <person name="Cheng J."/>
            <person name="Pitluck S."/>
            <person name="Liolios K."/>
            <person name="Pagani I."/>
            <person name="Mikhailova N."/>
            <person name="Ivanova N."/>
            <person name="Mavromatis K."/>
            <person name="Pati A."/>
            <person name="Tapia R."/>
            <person name="Han C."/>
            <person name="Goodwin L."/>
            <person name="Chen A."/>
            <person name="Palaniappan K."/>
            <person name="Land M."/>
            <person name="Hauser L."/>
            <person name="Chang Y."/>
            <person name="Jeffries C."/>
            <person name="Brambilla E."/>
            <person name="Kopitz M."/>
            <person name="Rohde M."/>
            <person name="Goker M."/>
            <person name="Tindall B."/>
            <person name="Detter J."/>
            <person name="Woyke T."/>
            <person name="Bristow J."/>
            <person name="Eisen J."/>
            <person name="Markowitz V."/>
            <person name="Hugenholtz P."/>
            <person name="Klenk H."/>
            <person name="Kyrpides N."/>
        </authorList>
    </citation>
    <scope>NUCLEOTIDE SEQUENCE [LARGE SCALE GENOMIC DNA]</scope>
    <source>
        <strain evidence="4">ATCC 43766 / DSM 16922 / JCM 21250 / NBRC 16016 / NCTC 11634 / CL345/78</strain>
    </source>
</reference>
<dbReference type="Pfam" id="PF18962">
    <property type="entry name" value="Por_Secre_tail"/>
    <property type="match status" value="1"/>
</dbReference>